<evidence type="ECO:0000256" key="3">
    <source>
        <dbReference type="ARBA" id="ARBA00022801"/>
    </source>
</evidence>
<comment type="similarity">
    <text evidence="1">Belongs to the metallo-beta-lactamase superfamily.</text>
</comment>
<comment type="caution">
    <text evidence="6">The sequence shown here is derived from an EMBL/GenBank/DDBJ whole genome shotgun (WGS) entry which is preliminary data.</text>
</comment>
<dbReference type="SMART" id="SM00849">
    <property type="entry name" value="Lactamase_B"/>
    <property type="match status" value="1"/>
</dbReference>
<evidence type="ECO:0000313" key="6">
    <source>
        <dbReference type="EMBL" id="KAB2654850.1"/>
    </source>
</evidence>
<evidence type="ECO:0000256" key="4">
    <source>
        <dbReference type="ARBA" id="ARBA00022833"/>
    </source>
</evidence>
<evidence type="ECO:0000256" key="2">
    <source>
        <dbReference type="ARBA" id="ARBA00022723"/>
    </source>
</evidence>
<dbReference type="InterPro" id="IPR051013">
    <property type="entry name" value="MBL_superfamily_lactonases"/>
</dbReference>
<reference evidence="6 7" key="1">
    <citation type="submission" date="2019-09" db="EMBL/GenBank/DDBJ databases">
        <title>Taxonomic organization of the family Brucellaceae based on a phylogenomic approach.</title>
        <authorList>
            <person name="Leclercq S."/>
            <person name="Cloeckaert A."/>
            <person name="Zygmunt M.S."/>
        </authorList>
    </citation>
    <scope>NUCLEOTIDE SEQUENCE [LARGE SCALE GENOMIC DNA]</scope>
    <source>
        <strain evidence="6 7">TA93</strain>
    </source>
</reference>
<dbReference type="GO" id="GO:0046872">
    <property type="term" value="F:metal ion binding"/>
    <property type="evidence" value="ECO:0007669"/>
    <property type="project" value="UniProtKB-KW"/>
</dbReference>
<dbReference type="InterPro" id="IPR036866">
    <property type="entry name" value="RibonucZ/Hydroxyglut_hydro"/>
</dbReference>
<organism evidence="6 7">
    <name type="scientific">Brucella tritici</name>
    <dbReference type="NCBI Taxonomy" id="94626"/>
    <lineage>
        <taxon>Bacteria</taxon>
        <taxon>Pseudomonadati</taxon>
        <taxon>Pseudomonadota</taxon>
        <taxon>Alphaproteobacteria</taxon>
        <taxon>Hyphomicrobiales</taxon>
        <taxon>Brucellaceae</taxon>
        <taxon>Brucella/Ochrobactrum group</taxon>
        <taxon>Brucella</taxon>
    </lineage>
</organism>
<dbReference type="Proteomes" id="UP000460650">
    <property type="component" value="Unassembled WGS sequence"/>
</dbReference>
<keyword evidence="4" id="KW-0862">Zinc</keyword>
<evidence type="ECO:0000313" key="7">
    <source>
        <dbReference type="Proteomes" id="UP000460650"/>
    </source>
</evidence>
<dbReference type="PANTHER" id="PTHR42978">
    <property type="entry name" value="QUORUM-QUENCHING LACTONASE YTNP-RELATED-RELATED"/>
    <property type="match status" value="1"/>
</dbReference>
<sequence>MIYTRMIGDIRVTNLIEYVGPTHDPAVTFPDFDPSVIERNRDWLTNAHWYDNLQRMVIAIQIWIVHAGDKVILIDAGVGNQKPRAAARMNMLNSLVPQWLAAADASFDRVTHVVMTHLHGDHVGWNTVWDGARWVPAFPNARYLMPRVDFQYFQGLYEKNPEAEPSFGDSVLPVLDAGLVDFVDDGDVVADCLRAVFAPGHTPGQMNYWLGSDRQSAVFSADIFHHPLQITDPHLNTGFCVLPDVARQIRRAFLERVADTETLIMPCHFGPPHCGFVRRKDGGFGFVPSEPDLPQRY</sequence>
<keyword evidence="3 6" id="KW-0378">Hydrolase</keyword>
<accession>A0A7V7VQ87</accession>
<dbReference type="Gene3D" id="3.60.15.10">
    <property type="entry name" value="Ribonuclease Z/Hydroxyacylglutathione hydrolase-like"/>
    <property type="match status" value="1"/>
</dbReference>
<dbReference type="CDD" id="cd16277">
    <property type="entry name" value="metallo-hydrolase-like_MBL-fold"/>
    <property type="match status" value="1"/>
</dbReference>
<keyword evidence="2" id="KW-0479">Metal-binding</keyword>
<dbReference type="AlphaFoldDB" id="A0A7V7VQ87"/>
<dbReference type="Pfam" id="PF00753">
    <property type="entry name" value="Lactamase_B"/>
    <property type="match status" value="1"/>
</dbReference>
<dbReference type="EMBL" id="WBVY01000009">
    <property type="protein sequence ID" value="KAB2654850.1"/>
    <property type="molecule type" value="Genomic_DNA"/>
</dbReference>
<feature type="domain" description="Metallo-beta-lactamase" evidence="5">
    <location>
        <begin position="59"/>
        <end position="268"/>
    </location>
</feature>
<protein>
    <submittedName>
        <fullName evidence="6">MBL fold metallo-hydrolase</fullName>
    </submittedName>
</protein>
<dbReference type="InterPro" id="IPR001279">
    <property type="entry name" value="Metallo-B-lactamas"/>
</dbReference>
<dbReference type="RefSeq" id="WP_151648766.1">
    <property type="nucleotide sequence ID" value="NZ_WBVY01000009.1"/>
</dbReference>
<name>A0A7V7VQ87_9HYPH</name>
<evidence type="ECO:0000259" key="5">
    <source>
        <dbReference type="SMART" id="SM00849"/>
    </source>
</evidence>
<dbReference type="PANTHER" id="PTHR42978:SF6">
    <property type="entry name" value="QUORUM-QUENCHING LACTONASE YTNP-RELATED"/>
    <property type="match status" value="1"/>
</dbReference>
<gene>
    <name evidence="6" type="ORF">F9K94_22540</name>
</gene>
<dbReference type="SUPFAM" id="SSF56281">
    <property type="entry name" value="Metallo-hydrolase/oxidoreductase"/>
    <property type="match status" value="1"/>
</dbReference>
<dbReference type="GO" id="GO:0016787">
    <property type="term" value="F:hydrolase activity"/>
    <property type="evidence" value="ECO:0007669"/>
    <property type="project" value="UniProtKB-KW"/>
</dbReference>
<proteinExistence type="inferred from homology"/>
<evidence type="ECO:0000256" key="1">
    <source>
        <dbReference type="ARBA" id="ARBA00007749"/>
    </source>
</evidence>